<dbReference type="OrthoDB" id="1933476at2759"/>
<dbReference type="Proteomes" id="UP000515123">
    <property type="component" value="Linkage group 19"/>
</dbReference>
<name>A0A6P5GTU0_ANACO</name>
<dbReference type="GeneID" id="109724779"/>
<evidence type="ECO:0000256" key="1">
    <source>
        <dbReference type="ARBA" id="ARBA00004167"/>
    </source>
</evidence>
<dbReference type="GO" id="GO:0016020">
    <property type="term" value="C:membrane"/>
    <property type="evidence" value="ECO:0007669"/>
    <property type="project" value="UniProtKB-SubCell"/>
</dbReference>
<organism evidence="5 6">
    <name type="scientific">Ananas comosus</name>
    <name type="common">Pineapple</name>
    <name type="synonym">Ananas ananas</name>
    <dbReference type="NCBI Taxonomy" id="4615"/>
    <lineage>
        <taxon>Eukaryota</taxon>
        <taxon>Viridiplantae</taxon>
        <taxon>Streptophyta</taxon>
        <taxon>Embryophyta</taxon>
        <taxon>Tracheophyta</taxon>
        <taxon>Spermatophyta</taxon>
        <taxon>Magnoliopsida</taxon>
        <taxon>Liliopsida</taxon>
        <taxon>Poales</taxon>
        <taxon>Bromeliaceae</taxon>
        <taxon>Bromelioideae</taxon>
        <taxon>Ananas</taxon>
    </lineage>
</organism>
<dbReference type="GO" id="GO:0030247">
    <property type="term" value="F:polysaccharide binding"/>
    <property type="evidence" value="ECO:0007669"/>
    <property type="project" value="InterPro"/>
</dbReference>
<dbReference type="Pfam" id="PF13947">
    <property type="entry name" value="GUB_WAK_bind"/>
    <property type="match status" value="1"/>
</dbReference>
<dbReference type="PANTHER" id="PTHR33355">
    <property type="entry name" value="WALL-ASSOCIATED RECEPTOR KINASE CARBOXY-TERMINAL PROTEIN-RELATED"/>
    <property type="match status" value="1"/>
</dbReference>
<comment type="subcellular location">
    <subcellularLocation>
        <location evidence="1">Membrane</location>
        <topology evidence="1">Single-pass membrane protein</topology>
    </subcellularLocation>
</comment>
<evidence type="ECO:0000256" key="3">
    <source>
        <dbReference type="SAM" id="SignalP"/>
    </source>
</evidence>
<dbReference type="InterPro" id="IPR025287">
    <property type="entry name" value="WAK_GUB"/>
</dbReference>
<evidence type="ECO:0000256" key="2">
    <source>
        <dbReference type="ARBA" id="ARBA00022729"/>
    </source>
</evidence>
<dbReference type="RefSeq" id="XP_020109298.1">
    <property type="nucleotide sequence ID" value="XM_020253709.1"/>
</dbReference>
<sequence>MAPPSLTKFLLLVLLGAASSSSADYACKPSCGAIPIHYPFGTGPGCGSPLFHPHVACAGGGHQDQLTFTTRSGSYPVDAVDYANQILYVSDPSMSTCSATNPSRGFSLDWDAPFAFADARNVFALLDCFPTPTLNATLCDTSSSSSICGLLYTCPAVAALGAPVSTCCVYAPASLGPAFDVDLTQLRCASYAAVRGFNGAETRPDEWDFGIALKYRFSADDGFPSACADCEKSGGMCGYATAATATATATAAVYNSFACSCGNGMNSSTNCYFAASAASWSSGGARRRILPLGLWLTCIWLAIAWTQLQF</sequence>
<evidence type="ECO:0000259" key="4">
    <source>
        <dbReference type="Pfam" id="PF13947"/>
    </source>
</evidence>
<dbReference type="AlphaFoldDB" id="A0A6P5GTU0"/>
<accession>A0A6P5GTU0</accession>
<keyword evidence="5" id="KW-1185">Reference proteome</keyword>
<reference evidence="6" key="2">
    <citation type="submission" date="2025-08" db="UniProtKB">
        <authorList>
            <consortium name="RefSeq"/>
        </authorList>
    </citation>
    <scope>IDENTIFICATION</scope>
    <source>
        <tissue evidence="6">Leaf</tissue>
    </source>
</reference>
<feature type="domain" description="Wall-associated receptor kinase galacturonan-binding" evidence="4">
    <location>
        <begin position="27"/>
        <end position="91"/>
    </location>
</feature>
<feature type="chain" id="PRO_5028280250" evidence="3">
    <location>
        <begin position="24"/>
        <end position="310"/>
    </location>
</feature>
<dbReference type="PANTHER" id="PTHR33355:SF10">
    <property type="entry name" value="EGF-LIKE DOMAIN-CONTAINING PROTEIN"/>
    <property type="match status" value="1"/>
</dbReference>
<reference evidence="5" key="1">
    <citation type="journal article" date="2015" name="Nat. Genet.">
        <title>The pineapple genome and the evolution of CAM photosynthesis.</title>
        <authorList>
            <person name="Ming R."/>
            <person name="VanBuren R."/>
            <person name="Wai C.M."/>
            <person name="Tang H."/>
            <person name="Schatz M.C."/>
            <person name="Bowers J.E."/>
            <person name="Lyons E."/>
            <person name="Wang M.L."/>
            <person name="Chen J."/>
            <person name="Biggers E."/>
            <person name="Zhang J."/>
            <person name="Huang L."/>
            <person name="Zhang L."/>
            <person name="Miao W."/>
            <person name="Zhang J."/>
            <person name="Ye Z."/>
            <person name="Miao C."/>
            <person name="Lin Z."/>
            <person name="Wang H."/>
            <person name="Zhou H."/>
            <person name="Yim W.C."/>
            <person name="Priest H.D."/>
            <person name="Zheng C."/>
            <person name="Woodhouse M."/>
            <person name="Edger P.P."/>
            <person name="Guyot R."/>
            <person name="Guo H.B."/>
            <person name="Guo H."/>
            <person name="Zheng G."/>
            <person name="Singh R."/>
            <person name="Sharma A."/>
            <person name="Min X."/>
            <person name="Zheng Y."/>
            <person name="Lee H."/>
            <person name="Gurtowski J."/>
            <person name="Sedlazeck F.J."/>
            <person name="Harkess A."/>
            <person name="McKain M.R."/>
            <person name="Liao Z."/>
            <person name="Fang J."/>
            <person name="Liu J."/>
            <person name="Zhang X."/>
            <person name="Zhang Q."/>
            <person name="Hu W."/>
            <person name="Qin Y."/>
            <person name="Wang K."/>
            <person name="Chen L.Y."/>
            <person name="Shirley N."/>
            <person name="Lin Y.R."/>
            <person name="Liu L.Y."/>
            <person name="Hernandez A.G."/>
            <person name="Wright C.L."/>
            <person name="Bulone V."/>
            <person name="Tuskan G.A."/>
            <person name="Heath K."/>
            <person name="Zee F."/>
            <person name="Moore P.H."/>
            <person name="Sunkar R."/>
            <person name="Leebens-Mack J.H."/>
            <person name="Mockler T."/>
            <person name="Bennetzen J.L."/>
            <person name="Freeling M."/>
            <person name="Sankoff D."/>
            <person name="Paterson A.H."/>
            <person name="Zhu X."/>
            <person name="Yang X."/>
            <person name="Smith J.A."/>
            <person name="Cushman J.C."/>
            <person name="Paull R.E."/>
            <person name="Yu Q."/>
        </authorList>
    </citation>
    <scope>NUCLEOTIDE SEQUENCE [LARGE SCALE GENOMIC DNA]</scope>
    <source>
        <strain evidence="5">cv. F153</strain>
    </source>
</reference>
<evidence type="ECO:0000313" key="5">
    <source>
        <dbReference type="Proteomes" id="UP000515123"/>
    </source>
</evidence>
<keyword evidence="2 3" id="KW-0732">Signal</keyword>
<gene>
    <name evidence="6" type="primary">LOC109724779</name>
</gene>
<feature type="signal peptide" evidence="3">
    <location>
        <begin position="1"/>
        <end position="23"/>
    </location>
</feature>
<protein>
    <submittedName>
        <fullName evidence="6">Wall-associated receptor kinase-like 20</fullName>
    </submittedName>
</protein>
<evidence type="ECO:0000313" key="6">
    <source>
        <dbReference type="RefSeq" id="XP_020109298.1"/>
    </source>
</evidence>
<proteinExistence type="predicted"/>